<dbReference type="PANTHER" id="PTHR45719:SF11">
    <property type="entry name" value="OS01G0121800 PROTEIN"/>
    <property type="match status" value="1"/>
</dbReference>
<dbReference type="Proteomes" id="UP001179952">
    <property type="component" value="Unassembled WGS sequence"/>
</dbReference>
<dbReference type="Pfam" id="PF02485">
    <property type="entry name" value="Branch"/>
    <property type="match status" value="1"/>
</dbReference>
<dbReference type="PANTHER" id="PTHR45719">
    <property type="entry name" value="GLYCOSYLTRANSFERASE"/>
    <property type="match status" value="1"/>
</dbReference>
<evidence type="ECO:0000256" key="5">
    <source>
        <dbReference type="ARBA" id="ARBA00023180"/>
    </source>
</evidence>
<comment type="subcellular location">
    <subcellularLocation>
        <location evidence="1">Membrane</location>
        <topology evidence="1">Single-pass type II membrane protein</topology>
    </subcellularLocation>
</comment>
<keyword evidence="5" id="KW-0325">Glycoprotein</keyword>
<dbReference type="EMBL" id="JAUJYN010000006">
    <property type="protein sequence ID" value="KAK1268425.1"/>
    <property type="molecule type" value="Genomic_DNA"/>
</dbReference>
<dbReference type="GO" id="GO:0016020">
    <property type="term" value="C:membrane"/>
    <property type="evidence" value="ECO:0007669"/>
    <property type="project" value="UniProtKB-SubCell"/>
</dbReference>
<organism evidence="6 7">
    <name type="scientific">Acorus gramineus</name>
    <name type="common">Dwarf sweet flag</name>
    <dbReference type="NCBI Taxonomy" id="55184"/>
    <lineage>
        <taxon>Eukaryota</taxon>
        <taxon>Viridiplantae</taxon>
        <taxon>Streptophyta</taxon>
        <taxon>Embryophyta</taxon>
        <taxon>Tracheophyta</taxon>
        <taxon>Spermatophyta</taxon>
        <taxon>Magnoliopsida</taxon>
        <taxon>Liliopsida</taxon>
        <taxon>Acoraceae</taxon>
        <taxon>Acorus</taxon>
    </lineage>
</organism>
<evidence type="ECO:0000256" key="1">
    <source>
        <dbReference type="ARBA" id="ARBA00004606"/>
    </source>
</evidence>
<dbReference type="AlphaFoldDB" id="A0AAV9AVW8"/>
<keyword evidence="4" id="KW-0472">Membrane</keyword>
<keyword evidence="3" id="KW-0808">Transferase</keyword>
<dbReference type="InterPro" id="IPR003406">
    <property type="entry name" value="Glyco_trans_14"/>
</dbReference>
<sequence length="405" mass="45460">MAAEKWLFPVLSAVFLSALLFLSALSGFFASTSSSAASASSKPLIISPSTTSSSLPSFAYYISGIRGDGPRILRLLLAVYHPRNRYLLHLAPDASDGERRDLARAVRSRIPAARMFGNVDVLGKPDAATYMGSSVLASMLHAAAVMLRLGGRWDWFITLSAADYPLVSQDDLFHAFSSAPREINFIDHTSDVGWKDYHRVQPIVVDPGIYLARRVQIFHATERRPTPESFKFFTGSPWVILSRPFVEFCILGWDNLPRTLLLYFTNALIPEESYFHSVACNSQGFQNTTVNSDLRYMVWDNPPGMEPHFLNVSDYDEMVQSSAPFARQFHMDEPLLRKIDGEILRRGYNHVAPGAWCTGGVRPWFDQCSKWGDPNTVKPGPRAEKLKELVMKLLEERDSQSGWCK</sequence>
<name>A0AAV9AVW8_ACOGR</name>
<evidence type="ECO:0000256" key="3">
    <source>
        <dbReference type="ARBA" id="ARBA00022679"/>
    </source>
</evidence>
<keyword evidence="2" id="KW-0328">Glycosyltransferase</keyword>
<accession>A0AAV9AVW8</accession>
<evidence type="ECO:0000256" key="2">
    <source>
        <dbReference type="ARBA" id="ARBA00022676"/>
    </source>
</evidence>
<evidence type="ECO:0000313" key="6">
    <source>
        <dbReference type="EMBL" id="KAK1268425.1"/>
    </source>
</evidence>
<keyword evidence="7" id="KW-1185">Reference proteome</keyword>
<comment type="caution">
    <text evidence="6">The sequence shown here is derived from an EMBL/GenBank/DDBJ whole genome shotgun (WGS) entry which is preliminary data.</text>
</comment>
<dbReference type="GO" id="GO:0015020">
    <property type="term" value="F:glucuronosyltransferase activity"/>
    <property type="evidence" value="ECO:0007669"/>
    <property type="project" value="InterPro"/>
</dbReference>
<dbReference type="InterPro" id="IPR044610">
    <property type="entry name" value="GLCAT14A/B/C"/>
</dbReference>
<evidence type="ECO:0000313" key="7">
    <source>
        <dbReference type="Proteomes" id="UP001179952"/>
    </source>
</evidence>
<evidence type="ECO:0000256" key="4">
    <source>
        <dbReference type="ARBA" id="ARBA00023136"/>
    </source>
</evidence>
<reference evidence="6" key="1">
    <citation type="journal article" date="2023" name="Nat. Commun.">
        <title>Diploid and tetraploid genomes of Acorus and the evolution of monocots.</title>
        <authorList>
            <person name="Ma L."/>
            <person name="Liu K.W."/>
            <person name="Li Z."/>
            <person name="Hsiao Y.Y."/>
            <person name="Qi Y."/>
            <person name="Fu T."/>
            <person name="Tang G.D."/>
            <person name="Zhang D."/>
            <person name="Sun W.H."/>
            <person name="Liu D.K."/>
            <person name="Li Y."/>
            <person name="Chen G.Z."/>
            <person name="Liu X.D."/>
            <person name="Liao X.Y."/>
            <person name="Jiang Y.T."/>
            <person name="Yu X."/>
            <person name="Hao Y."/>
            <person name="Huang J."/>
            <person name="Zhao X.W."/>
            <person name="Ke S."/>
            <person name="Chen Y.Y."/>
            <person name="Wu W.L."/>
            <person name="Hsu J.L."/>
            <person name="Lin Y.F."/>
            <person name="Huang M.D."/>
            <person name="Li C.Y."/>
            <person name="Huang L."/>
            <person name="Wang Z.W."/>
            <person name="Zhao X."/>
            <person name="Zhong W.Y."/>
            <person name="Peng D.H."/>
            <person name="Ahmad S."/>
            <person name="Lan S."/>
            <person name="Zhang J.S."/>
            <person name="Tsai W.C."/>
            <person name="Van de Peer Y."/>
            <person name="Liu Z.J."/>
        </authorList>
    </citation>
    <scope>NUCLEOTIDE SEQUENCE</scope>
    <source>
        <strain evidence="6">SCP</strain>
    </source>
</reference>
<proteinExistence type="predicted"/>
<gene>
    <name evidence="6" type="ORF">QJS04_geneDACA017635</name>
</gene>
<protein>
    <submittedName>
        <fullName evidence="6">Uncharacterized protein</fullName>
    </submittedName>
</protein>
<reference evidence="6" key="2">
    <citation type="submission" date="2023-06" db="EMBL/GenBank/DDBJ databases">
        <authorList>
            <person name="Ma L."/>
            <person name="Liu K.-W."/>
            <person name="Li Z."/>
            <person name="Hsiao Y.-Y."/>
            <person name="Qi Y."/>
            <person name="Fu T."/>
            <person name="Tang G."/>
            <person name="Zhang D."/>
            <person name="Sun W.-H."/>
            <person name="Liu D.-K."/>
            <person name="Li Y."/>
            <person name="Chen G.-Z."/>
            <person name="Liu X.-D."/>
            <person name="Liao X.-Y."/>
            <person name="Jiang Y.-T."/>
            <person name="Yu X."/>
            <person name="Hao Y."/>
            <person name="Huang J."/>
            <person name="Zhao X.-W."/>
            <person name="Ke S."/>
            <person name="Chen Y.-Y."/>
            <person name="Wu W.-L."/>
            <person name="Hsu J.-L."/>
            <person name="Lin Y.-F."/>
            <person name="Huang M.-D."/>
            <person name="Li C.-Y."/>
            <person name="Huang L."/>
            <person name="Wang Z.-W."/>
            <person name="Zhao X."/>
            <person name="Zhong W.-Y."/>
            <person name="Peng D.-H."/>
            <person name="Ahmad S."/>
            <person name="Lan S."/>
            <person name="Zhang J.-S."/>
            <person name="Tsai W.-C."/>
            <person name="Van De Peer Y."/>
            <person name="Liu Z.-J."/>
        </authorList>
    </citation>
    <scope>NUCLEOTIDE SEQUENCE</scope>
    <source>
        <strain evidence="6">SCP</strain>
        <tissue evidence="6">Leaves</tissue>
    </source>
</reference>